<feature type="region of interest" description="Disordered" evidence="1">
    <location>
        <begin position="160"/>
        <end position="180"/>
    </location>
</feature>
<evidence type="ECO:0000256" key="1">
    <source>
        <dbReference type="SAM" id="MobiDB-lite"/>
    </source>
</evidence>
<accession>A0A5C5VW20</accession>
<sequence>MNCLPINGLLMAATTSEVQWRLRADWPWVPWFTVLFVALVAGLVFVCYRAELSPAGRSYRLTLGLLRLTTIGLLLAMLSGAIWAGVRTGRPKLAVLVDQSESMLRRDVIRDEQPNQPPIQRETAARQMLAERPEKLLERLAASFDLELYTVDSDWRRDKLTAPTPSDSEPATTEIPADRSATRLGDAIAAALETGGPALRAVVTLSDGQVTKGRSLSVAADSARRLGVPLYFIGIGSEDSGADVELSDLRADDRGYADDLVRFQATLRTQGLAGKRVRLELLRRDNETAEPVVLSSQTLKIDGPTATLPIDLLDRPAQAGRYVYTLRVSTTESGPTSVPVVSELSHTLNVSDEPLRVLLAAGYPNYEFRYLKQLLERDDSIRLATVLQEADPRYADTDLTALRRFPNRVEDLDEYEALVLIDLDPTLLPRSAWDGLADFVGDRGGGLALIAGPRGLPAAIADREAFAALCPTQLSTASAQSWNEPAGFRVAPTSLGTQEPAFLLTDTTAANLALWDSLAPLFWRADIGQPKPAASVLAVAQGAAGSPPVIVAQRFGAGRVILHAIDSTWRWRFRVGDVYFARYWGQTLRTLARGKRSTEESPLRVDTDRTRYQTDESIVLRVRQSGRRDEQTPLPELTVRSDDGVERRVTLEATSEGYRGTLSSLPAGRYRGVVAALGETPSAAAVFEVQAPRGEAAQPQMNRQAMSAAAERTRGRFLLLEAASMLPEVLPTAVATPLETLPPRELWNRWPLLAGIVGCLVSEWILRKRRSML</sequence>
<name>A0A5C5VW20_9BACT</name>
<comment type="caution">
    <text evidence="3">The sequence shown here is derived from an EMBL/GenBank/DDBJ whole genome shotgun (WGS) entry which is preliminary data.</text>
</comment>
<keyword evidence="2" id="KW-0812">Transmembrane</keyword>
<dbReference type="InterPro" id="IPR036465">
    <property type="entry name" value="vWFA_dom_sf"/>
</dbReference>
<evidence type="ECO:0008006" key="5">
    <source>
        <dbReference type="Google" id="ProtNLM"/>
    </source>
</evidence>
<evidence type="ECO:0000313" key="4">
    <source>
        <dbReference type="Proteomes" id="UP000318995"/>
    </source>
</evidence>
<protein>
    <recommendedName>
        <fullName evidence="5">VWFA domain-containing protein</fullName>
    </recommendedName>
</protein>
<dbReference type="AlphaFoldDB" id="A0A5C5VW20"/>
<dbReference type="Proteomes" id="UP000318995">
    <property type="component" value="Unassembled WGS sequence"/>
</dbReference>
<reference evidence="3 4" key="1">
    <citation type="submission" date="2019-02" db="EMBL/GenBank/DDBJ databases">
        <title>Deep-cultivation of Planctomycetes and their phenomic and genomic characterization uncovers novel biology.</title>
        <authorList>
            <person name="Wiegand S."/>
            <person name="Jogler M."/>
            <person name="Boedeker C."/>
            <person name="Pinto D."/>
            <person name="Vollmers J."/>
            <person name="Rivas-Marin E."/>
            <person name="Kohn T."/>
            <person name="Peeters S.H."/>
            <person name="Heuer A."/>
            <person name="Rast P."/>
            <person name="Oberbeckmann S."/>
            <person name="Bunk B."/>
            <person name="Jeske O."/>
            <person name="Meyerdierks A."/>
            <person name="Storesund J.E."/>
            <person name="Kallscheuer N."/>
            <person name="Luecker S."/>
            <person name="Lage O.M."/>
            <person name="Pohl T."/>
            <person name="Merkel B.J."/>
            <person name="Hornburger P."/>
            <person name="Mueller R.-W."/>
            <person name="Bruemmer F."/>
            <person name="Labrenz M."/>
            <person name="Spormann A.M."/>
            <person name="Op Den Camp H."/>
            <person name="Overmann J."/>
            <person name="Amann R."/>
            <person name="Jetten M.S.M."/>
            <person name="Mascher T."/>
            <person name="Medema M.H."/>
            <person name="Devos D.P."/>
            <person name="Kaster A.-K."/>
            <person name="Ovreas L."/>
            <person name="Rohde M."/>
            <person name="Galperin M.Y."/>
            <person name="Jogler C."/>
        </authorList>
    </citation>
    <scope>NUCLEOTIDE SEQUENCE [LARGE SCALE GENOMIC DNA]</scope>
    <source>
        <strain evidence="3 4">Pla111</strain>
    </source>
</reference>
<dbReference type="InterPro" id="IPR029062">
    <property type="entry name" value="Class_I_gatase-like"/>
</dbReference>
<organism evidence="3 4">
    <name type="scientific">Botrimarina hoheduenensis</name>
    <dbReference type="NCBI Taxonomy" id="2528000"/>
    <lineage>
        <taxon>Bacteria</taxon>
        <taxon>Pseudomonadati</taxon>
        <taxon>Planctomycetota</taxon>
        <taxon>Planctomycetia</taxon>
        <taxon>Pirellulales</taxon>
        <taxon>Lacipirellulaceae</taxon>
        <taxon>Botrimarina</taxon>
    </lineage>
</organism>
<gene>
    <name evidence="3" type="ORF">Pla111_25140</name>
</gene>
<keyword evidence="4" id="KW-1185">Reference proteome</keyword>
<dbReference type="EMBL" id="SJPH01000005">
    <property type="protein sequence ID" value="TWT42876.1"/>
    <property type="molecule type" value="Genomic_DNA"/>
</dbReference>
<dbReference type="Gene3D" id="3.40.50.410">
    <property type="entry name" value="von Willebrand factor, type A domain"/>
    <property type="match status" value="1"/>
</dbReference>
<evidence type="ECO:0000256" key="2">
    <source>
        <dbReference type="SAM" id="Phobius"/>
    </source>
</evidence>
<dbReference type="SUPFAM" id="SSF52317">
    <property type="entry name" value="Class I glutamine amidotransferase-like"/>
    <property type="match status" value="1"/>
</dbReference>
<dbReference type="PANTHER" id="PTHR37947">
    <property type="entry name" value="BLL2462 PROTEIN"/>
    <property type="match status" value="1"/>
</dbReference>
<keyword evidence="2" id="KW-1133">Transmembrane helix</keyword>
<dbReference type="RefSeq" id="WP_146574750.1">
    <property type="nucleotide sequence ID" value="NZ_SJPH01000005.1"/>
</dbReference>
<dbReference type="OrthoDB" id="252901at2"/>
<keyword evidence="2" id="KW-0472">Membrane</keyword>
<proteinExistence type="predicted"/>
<feature type="transmembrane region" description="Helical" evidence="2">
    <location>
        <begin position="28"/>
        <end position="48"/>
    </location>
</feature>
<dbReference type="SUPFAM" id="SSF53300">
    <property type="entry name" value="vWA-like"/>
    <property type="match status" value="1"/>
</dbReference>
<feature type="transmembrane region" description="Helical" evidence="2">
    <location>
        <begin position="68"/>
        <end position="86"/>
    </location>
</feature>
<dbReference type="PANTHER" id="PTHR37947:SF1">
    <property type="entry name" value="BLL2462 PROTEIN"/>
    <property type="match status" value="1"/>
</dbReference>
<evidence type="ECO:0000313" key="3">
    <source>
        <dbReference type="EMBL" id="TWT42876.1"/>
    </source>
</evidence>
<dbReference type="Gene3D" id="3.40.50.880">
    <property type="match status" value="1"/>
</dbReference>